<proteinExistence type="predicted"/>
<accession>A0AAD9IL56</accession>
<dbReference type="InterPro" id="IPR011989">
    <property type="entry name" value="ARM-like"/>
</dbReference>
<protein>
    <submittedName>
        <fullName evidence="1">Uncharacterized protein</fullName>
    </submittedName>
</protein>
<dbReference type="Proteomes" id="UP001255856">
    <property type="component" value="Unassembled WGS sequence"/>
</dbReference>
<dbReference type="EMBL" id="JASFZW010000001">
    <property type="protein sequence ID" value="KAK2080511.1"/>
    <property type="molecule type" value="Genomic_DNA"/>
</dbReference>
<evidence type="ECO:0000313" key="1">
    <source>
        <dbReference type="EMBL" id="KAK2080511.1"/>
    </source>
</evidence>
<keyword evidence="2" id="KW-1185">Reference proteome</keyword>
<name>A0AAD9IL56_PROWI</name>
<dbReference type="SUPFAM" id="SSF48371">
    <property type="entry name" value="ARM repeat"/>
    <property type="match status" value="1"/>
</dbReference>
<evidence type="ECO:0000313" key="2">
    <source>
        <dbReference type="Proteomes" id="UP001255856"/>
    </source>
</evidence>
<comment type="caution">
    <text evidence="1">The sequence shown here is derived from an EMBL/GenBank/DDBJ whole genome shotgun (WGS) entry which is preliminary data.</text>
</comment>
<organism evidence="1 2">
    <name type="scientific">Prototheca wickerhamii</name>
    <dbReference type="NCBI Taxonomy" id="3111"/>
    <lineage>
        <taxon>Eukaryota</taxon>
        <taxon>Viridiplantae</taxon>
        <taxon>Chlorophyta</taxon>
        <taxon>core chlorophytes</taxon>
        <taxon>Trebouxiophyceae</taxon>
        <taxon>Chlorellales</taxon>
        <taxon>Chlorellaceae</taxon>
        <taxon>Prototheca</taxon>
    </lineage>
</organism>
<dbReference type="InterPro" id="IPR016024">
    <property type="entry name" value="ARM-type_fold"/>
</dbReference>
<dbReference type="Gene3D" id="1.25.10.10">
    <property type="entry name" value="Leucine-rich Repeat Variant"/>
    <property type="match status" value="1"/>
</dbReference>
<sequence length="436" mass="46214">MSVLVLELAKHDAELTIVRDICAGLAAALGTTAGVAFHDKWLPYALRALGSQQRMVRELARLQLRRVLTGSQRGYPPELRARVASQLLGLLSREARDYSSPSGIAAEHLLSEPDVLGFLCRDPALRKELARAAGPPNAAEARLRAATVALNAVRLDPRLSDEFLPLLARLLRIARLDVLATMGALECIQAAVLGQYYDGSAAVSTRGKHATPPEVTALILDTLIDPLIDLVKSDEPSLRNSALVTLCTLVGVTSLKDDHATFDWKREAVFSKIAALLGGDDVVAATEAVRALTYSEAGAGWVVSEETVLRRLAALALGKEARAGGERAAAREALASALERRPGGLGGRVRAALEREAAADWAAELTTDRGSGEERLAAKRLLRALIQTGWGAAGICGHPEALRLALADREAALPALDAASAPGRTFGCSLPYLLPP</sequence>
<reference evidence="1" key="1">
    <citation type="submission" date="2021-01" db="EMBL/GenBank/DDBJ databases">
        <authorList>
            <person name="Eckstrom K.M.E."/>
        </authorList>
    </citation>
    <scope>NUCLEOTIDE SEQUENCE</scope>
    <source>
        <strain evidence="1">UVCC 0001</strain>
    </source>
</reference>
<gene>
    <name evidence="1" type="ORF">QBZ16_000364</name>
</gene>
<dbReference type="AlphaFoldDB" id="A0AAD9IL56"/>